<dbReference type="RefSeq" id="WP_386782012.1">
    <property type="nucleotide sequence ID" value="NZ_JBHTIC010000006.1"/>
</dbReference>
<comment type="caution">
    <text evidence="1">The sequence shown here is derived from an EMBL/GenBank/DDBJ whole genome shotgun (WGS) entry which is preliminary data.</text>
</comment>
<sequence length="49" mass="5560">MKTLNITSKKLKLVFIGLFLSTISFSQNYVDSSTLTVEKLAEIFKNAYI</sequence>
<dbReference type="EMBL" id="JBHTIC010000006">
    <property type="protein sequence ID" value="MFD0761837.1"/>
    <property type="molecule type" value="Genomic_DNA"/>
</dbReference>
<evidence type="ECO:0000313" key="1">
    <source>
        <dbReference type="EMBL" id="MFD0761837.1"/>
    </source>
</evidence>
<organism evidence="1 2">
    <name type="scientific">Lutibacter aestuarii</name>
    <dbReference type="NCBI Taxonomy" id="861111"/>
    <lineage>
        <taxon>Bacteria</taxon>
        <taxon>Pseudomonadati</taxon>
        <taxon>Bacteroidota</taxon>
        <taxon>Flavobacteriia</taxon>
        <taxon>Flavobacteriales</taxon>
        <taxon>Flavobacteriaceae</taxon>
        <taxon>Lutibacter</taxon>
    </lineage>
</organism>
<dbReference type="Proteomes" id="UP001597032">
    <property type="component" value="Unassembled WGS sequence"/>
</dbReference>
<gene>
    <name evidence="1" type="ORF">ACFQZW_07060</name>
</gene>
<accession>A0ABW2Z4T5</accession>
<evidence type="ECO:0000313" key="2">
    <source>
        <dbReference type="Proteomes" id="UP001597032"/>
    </source>
</evidence>
<name>A0ABW2Z4T5_9FLAO</name>
<reference evidence="2" key="1">
    <citation type="journal article" date="2019" name="Int. J. Syst. Evol. Microbiol.">
        <title>The Global Catalogue of Microorganisms (GCM) 10K type strain sequencing project: providing services to taxonomists for standard genome sequencing and annotation.</title>
        <authorList>
            <consortium name="The Broad Institute Genomics Platform"/>
            <consortium name="The Broad Institute Genome Sequencing Center for Infectious Disease"/>
            <person name="Wu L."/>
            <person name="Ma J."/>
        </authorList>
    </citation>
    <scope>NUCLEOTIDE SEQUENCE [LARGE SCALE GENOMIC DNA]</scope>
    <source>
        <strain evidence="2">CCUG 60022</strain>
    </source>
</reference>
<proteinExistence type="predicted"/>
<keyword evidence="2" id="KW-1185">Reference proteome</keyword>
<protein>
    <submittedName>
        <fullName evidence="1">Uncharacterized protein</fullName>
    </submittedName>
</protein>